<gene>
    <name evidence="2" type="ORF">K504DRAFT_205070</name>
</gene>
<evidence type="ECO:0000313" key="3">
    <source>
        <dbReference type="Proteomes" id="UP000799428"/>
    </source>
</evidence>
<organism evidence="2 3">
    <name type="scientific">Pleomassaria siparia CBS 279.74</name>
    <dbReference type="NCBI Taxonomy" id="1314801"/>
    <lineage>
        <taxon>Eukaryota</taxon>
        <taxon>Fungi</taxon>
        <taxon>Dikarya</taxon>
        <taxon>Ascomycota</taxon>
        <taxon>Pezizomycotina</taxon>
        <taxon>Dothideomycetes</taxon>
        <taxon>Pleosporomycetidae</taxon>
        <taxon>Pleosporales</taxon>
        <taxon>Pleomassariaceae</taxon>
        <taxon>Pleomassaria</taxon>
    </lineage>
</organism>
<protein>
    <submittedName>
        <fullName evidence="2">Uncharacterized protein</fullName>
    </submittedName>
</protein>
<name>A0A6G1KI73_9PLEO</name>
<dbReference type="EMBL" id="MU005766">
    <property type="protein sequence ID" value="KAF2712480.1"/>
    <property type="molecule type" value="Genomic_DNA"/>
</dbReference>
<evidence type="ECO:0000313" key="2">
    <source>
        <dbReference type="EMBL" id="KAF2712480.1"/>
    </source>
</evidence>
<proteinExistence type="predicted"/>
<keyword evidence="1" id="KW-0472">Membrane</keyword>
<keyword evidence="1" id="KW-1133">Transmembrane helix</keyword>
<reference evidence="2" key="1">
    <citation type="journal article" date="2020" name="Stud. Mycol.">
        <title>101 Dothideomycetes genomes: a test case for predicting lifestyles and emergence of pathogens.</title>
        <authorList>
            <person name="Haridas S."/>
            <person name="Albert R."/>
            <person name="Binder M."/>
            <person name="Bloem J."/>
            <person name="Labutti K."/>
            <person name="Salamov A."/>
            <person name="Andreopoulos B."/>
            <person name="Baker S."/>
            <person name="Barry K."/>
            <person name="Bills G."/>
            <person name="Bluhm B."/>
            <person name="Cannon C."/>
            <person name="Castanera R."/>
            <person name="Culley D."/>
            <person name="Daum C."/>
            <person name="Ezra D."/>
            <person name="Gonzalez J."/>
            <person name="Henrissat B."/>
            <person name="Kuo A."/>
            <person name="Liang C."/>
            <person name="Lipzen A."/>
            <person name="Lutzoni F."/>
            <person name="Magnuson J."/>
            <person name="Mondo S."/>
            <person name="Nolan M."/>
            <person name="Ohm R."/>
            <person name="Pangilinan J."/>
            <person name="Park H.-J."/>
            <person name="Ramirez L."/>
            <person name="Alfaro M."/>
            <person name="Sun H."/>
            <person name="Tritt A."/>
            <person name="Yoshinaga Y."/>
            <person name="Zwiers L.-H."/>
            <person name="Turgeon B."/>
            <person name="Goodwin S."/>
            <person name="Spatafora J."/>
            <person name="Crous P."/>
            <person name="Grigoriev I."/>
        </authorList>
    </citation>
    <scope>NUCLEOTIDE SEQUENCE</scope>
    <source>
        <strain evidence="2">CBS 279.74</strain>
    </source>
</reference>
<dbReference type="AlphaFoldDB" id="A0A6G1KI73"/>
<feature type="transmembrane region" description="Helical" evidence="1">
    <location>
        <begin position="70"/>
        <end position="94"/>
    </location>
</feature>
<sequence>MQQHLTEEQYFVFFPHGFEPCTMMTHIACHVGETPRQLMSPELISCFVQYPASDSAACLRRGHLGDARCGLFLFFSFLFFLLFSFIFIFIFVLFCGQDEGGEQGTEAYWLCFDSAFSFSLYINW</sequence>
<dbReference type="Proteomes" id="UP000799428">
    <property type="component" value="Unassembled WGS sequence"/>
</dbReference>
<keyword evidence="3" id="KW-1185">Reference proteome</keyword>
<accession>A0A6G1KI73</accession>
<keyword evidence="1" id="KW-0812">Transmembrane</keyword>
<evidence type="ECO:0000256" key="1">
    <source>
        <dbReference type="SAM" id="Phobius"/>
    </source>
</evidence>